<evidence type="ECO:0000313" key="2">
    <source>
        <dbReference type="Proteomes" id="UP000315700"/>
    </source>
</evidence>
<dbReference type="InParanoid" id="A0A517SJG8"/>
<proteinExistence type="predicted"/>
<dbReference type="EMBL" id="CP036271">
    <property type="protein sequence ID" value="QDT56273.1"/>
    <property type="molecule type" value="Genomic_DNA"/>
</dbReference>
<dbReference type="AlphaFoldDB" id="A0A517SJG8"/>
<dbReference type="KEGG" id="ccos:Pan44_43260"/>
<keyword evidence="2" id="KW-1185">Reference proteome</keyword>
<accession>A0A517SJG8</accession>
<sequence>MTGAERLLANHGFELFDIEAAKLELALWRSIEKSLTKLVHRDGSNSARFG</sequence>
<organism evidence="1 2">
    <name type="scientific">Caulifigura coniformis</name>
    <dbReference type="NCBI Taxonomy" id="2527983"/>
    <lineage>
        <taxon>Bacteria</taxon>
        <taxon>Pseudomonadati</taxon>
        <taxon>Planctomycetota</taxon>
        <taxon>Planctomycetia</taxon>
        <taxon>Planctomycetales</taxon>
        <taxon>Planctomycetaceae</taxon>
        <taxon>Caulifigura</taxon>
    </lineage>
</organism>
<dbReference type="Proteomes" id="UP000315700">
    <property type="component" value="Chromosome"/>
</dbReference>
<reference evidence="1 2" key="1">
    <citation type="submission" date="2019-02" db="EMBL/GenBank/DDBJ databases">
        <title>Deep-cultivation of Planctomycetes and their phenomic and genomic characterization uncovers novel biology.</title>
        <authorList>
            <person name="Wiegand S."/>
            <person name="Jogler M."/>
            <person name="Boedeker C."/>
            <person name="Pinto D."/>
            <person name="Vollmers J."/>
            <person name="Rivas-Marin E."/>
            <person name="Kohn T."/>
            <person name="Peeters S.H."/>
            <person name="Heuer A."/>
            <person name="Rast P."/>
            <person name="Oberbeckmann S."/>
            <person name="Bunk B."/>
            <person name="Jeske O."/>
            <person name="Meyerdierks A."/>
            <person name="Storesund J.E."/>
            <person name="Kallscheuer N."/>
            <person name="Luecker S."/>
            <person name="Lage O.M."/>
            <person name="Pohl T."/>
            <person name="Merkel B.J."/>
            <person name="Hornburger P."/>
            <person name="Mueller R.-W."/>
            <person name="Bruemmer F."/>
            <person name="Labrenz M."/>
            <person name="Spormann A.M."/>
            <person name="Op den Camp H."/>
            <person name="Overmann J."/>
            <person name="Amann R."/>
            <person name="Jetten M.S.M."/>
            <person name="Mascher T."/>
            <person name="Medema M.H."/>
            <person name="Devos D.P."/>
            <person name="Kaster A.-K."/>
            <person name="Ovreas L."/>
            <person name="Rohde M."/>
            <person name="Galperin M.Y."/>
            <person name="Jogler C."/>
        </authorList>
    </citation>
    <scope>NUCLEOTIDE SEQUENCE [LARGE SCALE GENOMIC DNA]</scope>
    <source>
        <strain evidence="1 2">Pan44</strain>
    </source>
</reference>
<evidence type="ECO:0000313" key="1">
    <source>
        <dbReference type="EMBL" id="QDT56273.1"/>
    </source>
</evidence>
<name>A0A517SJG8_9PLAN</name>
<protein>
    <submittedName>
        <fullName evidence="1">Uncharacterized protein</fullName>
    </submittedName>
</protein>
<gene>
    <name evidence="1" type="ORF">Pan44_43260</name>
</gene>